<dbReference type="EMBL" id="JACJSK010000011">
    <property type="protein sequence ID" value="MBD2544282.1"/>
    <property type="molecule type" value="Genomic_DNA"/>
</dbReference>
<organism evidence="1 2">
    <name type="scientific">Planktothricoides raciborskii FACHB-1370</name>
    <dbReference type="NCBI Taxonomy" id="2949576"/>
    <lineage>
        <taxon>Bacteria</taxon>
        <taxon>Bacillati</taxon>
        <taxon>Cyanobacteriota</taxon>
        <taxon>Cyanophyceae</taxon>
        <taxon>Oscillatoriophycideae</taxon>
        <taxon>Oscillatoriales</taxon>
        <taxon>Oscillatoriaceae</taxon>
        <taxon>Planktothricoides</taxon>
    </lineage>
</organism>
<dbReference type="InterPro" id="IPR043129">
    <property type="entry name" value="ATPase_NBD"/>
</dbReference>
<protein>
    <submittedName>
        <fullName evidence="1">ParM/StbA family protein</fullName>
    </submittedName>
</protein>
<dbReference type="SUPFAM" id="SSF53067">
    <property type="entry name" value="Actin-like ATPase domain"/>
    <property type="match status" value="1"/>
</dbReference>
<evidence type="ECO:0000313" key="1">
    <source>
        <dbReference type="EMBL" id="MBD2544282.1"/>
    </source>
</evidence>
<dbReference type="CDD" id="cd10227">
    <property type="entry name" value="ASKHA_NBD_ParM-like"/>
    <property type="match status" value="1"/>
</dbReference>
<proteinExistence type="predicted"/>
<comment type="caution">
    <text evidence="1">The sequence shown here is derived from an EMBL/GenBank/DDBJ whole genome shotgun (WGS) entry which is preliminary data.</text>
</comment>
<gene>
    <name evidence="1" type="ORF">H6G72_10585</name>
</gene>
<dbReference type="RefSeq" id="WP_190878189.1">
    <property type="nucleotide sequence ID" value="NZ_JACJSK010000011.1"/>
</dbReference>
<keyword evidence="2" id="KW-1185">Reference proteome</keyword>
<evidence type="ECO:0000313" key="2">
    <source>
        <dbReference type="Proteomes" id="UP000641954"/>
    </source>
</evidence>
<dbReference type="Gene3D" id="3.30.420.40">
    <property type="match status" value="2"/>
</dbReference>
<accession>A0ABR8ED08</accession>
<reference evidence="1 2" key="1">
    <citation type="journal article" date="2020" name="ISME J.">
        <title>Comparative genomics reveals insights into cyanobacterial evolution and habitat adaptation.</title>
        <authorList>
            <person name="Chen M.Y."/>
            <person name="Teng W.K."/>
            <person name="Zhao L."/>
            <person name="Hu C.X."/>
            <person name="Zhou Y.K."/>
            <person name="Han B.P."/>
            <person name="Song L.R."/>
            <person name="Shu W.S."/>
        </authorList>
    </citation>
    <scope>NUCLEOTIDE SEQUENCE [LARGE SCALE GENOMIC DNA]</scope>
    <source>
        <strain evidence="1 2">FACHB-1370</strain>
    </source>
</reference>
<sequence>MYQTKISAISCHQMPRLAIDAGNRFIKVAAPGFRKVLPAYYSKANFRDSEAVEYQAGDRKDLTGERWLIGDDAKYREGAATFYSEKAEIMPLMVLGVLPQLNLTGTVNIANLRLCLPDVFGEAKKQLITALKGVHTINDNTYRIGSVEVLSEGAAAFPYLLSSGVFKYARNNGVLDIGGGNATGIILTPNGQPIWESQFTGLGTIELAKMVAQHRDLIGIEAKGLSPRLDLILDAIAGDGSYGVVRNISRAIDDCLPDFSTQLKKQLSTAWTNYLPTIGEIAIIGGSACLLNSWKSDRIKVVESGQMANCEGLLCG</sequence>
<name>A0ABR8ED08_9CYAN</name>
<dbReference type="Proteomes" id="UP000641954">
    <property type="component" value="Unassembled WGS sequence"/>
</dbReference>